<evidence type="ECO:0000313" key="2">
    <source>
        <dbReference type="Proteomes" id="UP000176233"/>
    </source>
</evidence>
<reference evidence="1 2" key="1">
    <citation type="journal article" date="2016" name="Nat. Commun.">
        <title>Thousands of microbial genomes shed light on interconnected biogeochemical processes in an aquifer system.</title>
        <authorList>
            <person name="Anantharaman K."/>
            <person name="Brown C.T."/>
            <person name="Hug L.A."/>
            <person name="Sharon I."/>
            <person name="Castelle C.J."/>
            <person name="Probst A.J."/>
            <person name="Thomas B.C."/>
            <person name="Singh A."/>
            <person name="Wilkins M.J."/>
            <person name="Karaoz U."/>
            <person name="Brodie E.L."/>
            <person name="Williams K.H."/>
            <person name="Hubbard S.S."/>
            <person name="Banfield J.F."/>
        </authorList>
    </citation>
    <scope>NUCLEOTIDE SEQUENCE [LARGE SCALE GENOMIC DNA]</scope>
</reference>
<dbReference type="AlphaFoldDB" id="A0A1F5NR94"/>
<dbReference type="Proteomes" id="UP000176233">
    <property type="component" value="Unassembled WGS sequence"/>
</dbReference>
<comment type="caution">
    <text evidence="1">The sequence shown here is derived from an EMBL/GenBank/DDBJ whole genome shotgun (WGS) entry which is preliminary data.</text>
</comment>
<organism evidence="1 2">
    <name type="scientific">Candidatus Doudnabacteria bacterium RIFCSPHIGHO2_01_FULL_45_18</name>
    <dbReference type="NCBI Taxonomy" id="1817823"/>
    <lineage>
        <taxon>Bacteria</taxon>
        <taxon>Candidatus Doudnaibacteriota</taxon>
    </lineage>
</organism>
<protein>
    <recommendedName>
        <fullName evidence="3">Carboxypeptidase regulatory-like domain-containing protein</fullName>
    </recommendedName>
</protein>
<name>A0A1F5NR94_9BACT</name>
<proteinExistence type="predicted"/>
<dbReference type="EMBL" id="MFEJ01000020">
    <property type="protein sequence ID" value="OGE80148.1"/>
    <property type="molecule type" value="Genomic_DNA"/>
</dbReference>
<gene>
    <name evidence="1" type="ORF">A2660_01730</name>
</gene>
<evidence type="ECO:0008006" key="3">
    <source>
        <dbReference type="Google" id="ProtNLM"/>
    </source>
</evidence>
<sequence>MKFKVLGTILLVFLAAAVVSVIYYWRTDQQVANYYLNNFIEFPIHKEKPIYPTPVDSEQTGTLSGHVEIGPNCPVESLDFPCPPSQDQYDLTEIMVYKMDRTTIVERTNPDHSGNYTLTLPVGSYYATYHRLDNIFQPPMTKITITSDTTTTQNFSIDTGIR</sequence>
<accession>A0A1F5NR94</accession>
<evidence type="ECO:0000313" key="1">
    <source>
        <dbReference type="EMBL" id="OGE80148.1"/>
    </source>
</evidence>